<evidence type="ECO:0000313" key="5">
    <source>
        <dbReference type="Proteomes" id="UP000822688"/>
    </source>
</evidence>
<keyword evidence="5" id="KW-1185">Reference proteome</keyword>
<evidence type="ECO:0000313" key="4">
    <source>
        <dbReference type="EMBL" id="KAG0569496.1"/>
    </source>
</evidence>
<dbReference type="InterPro" id="IPR003591">
    <property type="entry name" value="Leu-rich_rpt_typical-subtyp"/>
</dbReference>
<dbReference type="AlphaFoldDB" id="A0A8T0HCE1"/>
<feature type="compositionally biased region" description="Basic and acidic residues" evidence="3">
    <location>
        <begin position="306"/>
        <end position="326"/>
    </location>
</feature>
<proteinExistence type="predicted"/>
<feature type="compositionally biased region" description="Basic and acidic residues" evidence="3">
    <location>
        <begin position="286"/>
        <end position="296"/>
    </location>
</feature>
<dbReference type="Proteomes" id="UP000822688">
    <property type="component" value="Chromosome 6"/>
</dbReference>
<dbReference type="SMART" id="SM00365">
    <property type="entry name" value="LRR_SD22"/>
    <property type="match status" value="6"/>
</dbReference>
<dbReference type="PANTHER" id="PTHR46652:SF7">
    <property type="entry name" value="LEUCINE-RICH REPEAT AND IQ DOMAIN-CONTAINING PROTEIN 1"/>
    <property type="match status" value="1"/>
</dbReference>
<dbReference type="InterPro" id="IPR025875">
    <property type="entry name" value="Leu-rich_rpt_4"/>
</dbReference>
<keyword evidence="2" id="KW-0677">Repeat</keyword>
<dbReference type="InterPro" id="IPR050836">
    <property type="entry name" value="SDS22/Internalin_LRR"/>
</dbReference>
<dbReference type="SMART" id="SM00369">
    <property type="entry name" value="LRR_TYP"/>
    <property type="match status" value="3"/>
</dbReference>
<dbReference type="EMBL" id="CM026427">
    <property type="protein sequence ID" value="KAG0569496.1"/>
    <property type="molecule type" value="Genomic_DNA"/>
</dbReference>
<dbReference type="InterPro" id="IPR032675">
    <property type="entry name" value="LRR_dom_sf"/>
</dbReference>
<organism evidence="4 5">
    <name type="scientific">Ceratodon purpureus</name>
    <name type="common">Fire moss</name>
    <name type="synonym">Dicranum purpureum</name>
    <dbReference type="NCBI Taxonomy" id="3225"/>
    <lineage>
        <taxon>Eukaryota</taxon>
        <taxon>Viridiplantae</taxon>
        <taxon>Streptophyta</taxon>
        <taxon>Embryophyta</taxon>
        <taxon>Bryophyta</taxon>
        <taxon>Bryophytina</taxon>
        <taxon>Bryopsida</taxon>
        <taxon>Dicranidae</taxon>
        <taxon>Pseudoditrichales</taxon>
        <taxon>Ditrichaceae</taxon>
        <taxon>Ceratodon</taxon>
    </lineage>
</organism>
<feature type="region of interest" description="Disordered" evidence="3">
    <location>
        <begin position="263"/>
        <end position="326"/>
    </location>
</feature>
<dbReference type="SUPFAM" id="SSF52058">
    <property type="entry name" value="L domain-like"/>
    <property type="match status" value="1"/>
</dbReference>
<reference evidence="4 5" key="1">
    <citation type="submission" date="2020-06" db="EMBL/GenBank/DDBJ databases">
        <title>WGS assembly of Ceratodon purpureus strain R40.</title>
        <authorList>
            <person name="Carey S.B."/>
            <person name="Jenkins J."/>
            <person name="Shu S."/>
            <person name="Lovell J.T."/>
            <person name="Sreedasyam A."/>
            <person name="Maumus F."/>
            <person name="Tiley G.P."/>
            <person name="Fernandez-Pozo N."/>
            <person name="Barry K."/>
            <person name="Chen C."/>
            <person name="Wang M."/>
            <person name="Lipzen A."/>
            <person name="Daum C."/>
            <person name="Saski C.A."/>
            <person name="Payton A.C."/>
            <person name="Mcbreen J.C."/>
            <person name="Conrad R.E."/>
            <person name="Kollar L.M."/>
            <person name="Olsson S."/>
            <person name="Huttunen S."/>
            <person name="Landis J.B."/>
            <person name="Wickett N.J."/>
            <person name="Johnson M.G."/>
            <person name="Rensing S.A."/>
            <person name="Grimwood J."/>
            <person name="Schmutz J."/>
            <person name="Mcdaniel S.F."/>
        </authorList>
    </citation>
    <scope>NUCLEOTIDE SEQUENCE [LARGE SCALE GENOMIC DNA]</scope>
    <source>
        <strain evidence="4 5">R40</strain>
    </source>
</reference>
<dbReference type="Pfam" id="PF12799">
    <property type="entry name" value="LRR_4"/>
    <property type="match status" value="1"/>
</dbReference>
<evidence type="ECO:0000256" key="1">
    <source>
        <dbReference type="ARBA" id="ARBA00022614"/>
    </source>
</evidence>
<accession>A0A8T0HCE1</accession>
<name>A0A8T0HCE1_CERPU</name>
<dbReference type="PROSITE" id="PS51450">
    <property type="entry name" value="LRR"/>
    <property type="match status" value="7"/>
</dbReference>
<dbReference type="FunFam" id="3.80.10.10:FF:001016">
    <property type="entry name" value="Leucine Rich Repeat, putative"/>
    <property type="match status" value="1"/>
</dbReference>
<evidence type="ECO:0000256" key="2">
    <source>
        <dbReference type="ARBA" id="ARBA00022737"/>
    </source>
</evidence>
<dbReference type="InterPro" id="IPR001611">
    <property type="entry name" value="Leu-rich_rpt"/>
</dbReference>
<comment type="caution">
    <text evidence="4">The sequence shown here is derived from an EMBL/GenBank/DDBJ whole genome shotgun (WGS) entry which is preliminary data.</text>
</comment>
<protein>
    <submittedName>
        <fullName evidence="4">Uncharacterized protein</fullName>
    </submittedName>
</protein>
<sequence length="419" mass="45880">MVRLTAALISALNDGCDLATIETLTVPGRYFHEISGIDACEKLSRLDISKNSITSLESISMCTNLKWLSVAENKLTSLKGIETLTKLTVLNASRNAITSVSEISTLVELRALILNDNQITKVTRFDNLVKLNTLVLSHNPIRELGKSLNKQLELTKLSVSHCKIQILGASLKRCVALEELRLAHNQLSELPKEIERNGRLRILDLGSNNLQNWQSLQVLKALHSLSNLNLRGSPICSVADYEQEVKSLVPTLQILDGHPLVPGKVKRKYEGKKPSSKMTDESVGGPKRDTNGDQTKRTKVNSIADGAKEKGSRPPKDSQDEDAPDKPFVELIKAQPTEVKRLSDIRQDSGVVAVIDGKKDVGGVWKRKRGIEALTLLKEPEIGTGGPSSWDTPGAAITNDVAAAKLPPTSYSRWALKKK</sequence>
<evidence type="ECO:0000256" key="3">
    <source>
        <dbReference type="SAM" id="MobiDB-lite"/>
    </source>
</evidence>
<dbReference type="PANTHER" id="PTHR46652">
    <property type="entry name" value="LEUCINE-RICH REPEAT AND IQ DOMAIN-CONTAINING PROTEIN 1-RELATED"/>
    <property type="match status" value="1"/>
</dbReference>
<keyword evidence="1" id="KW-0433">Leucine-rich repeat</keyword>
<gene>
    <name evidence="4" type="ORF">KC19_6G094600</name>
</gene>
<dbReference type="Gene3D" id="3.80.10.10">
    <property type="entry name" value="Ribonuclease Inhibitor"/>
    <property type="match status" value="2"/>
</dbReference>